<reference evidence="1" key="1">
    <citation type="submission" date="2021-09" db="EMBL/GenBank/DDBJ databases">
        <authorList>
            <consortium name="Pathogen Informatics"/>
        </authorList>
    </citation>
    <scope>NUCLEOTIDE SEQUENCE</scope>
</reference>
<name>A0A8J2Q292_9BILA</name>
<evidence type="ECO:0000313" key="2">
    <source>
        <dbReference type="Proteomes" id="UP000746747"/>
    </source>
</evidence>
<dbReference type="AlphaFoldDB" id="A0A8J2Q292"/>
<evidence type="ECO:0000313" key="1">
    <source>
        <dbReference type="EMBL" id="CAG9537483.1"/>
    </source>
</evidence>
<dbReference type="OrthoDB" id="10492883at2759"/>
<dbReference type="EMBL" id="CAKAEH010001551">
    <property type="protein sequence ID" value="CAG9537483.1"/>
    <property type="molecule type" value="Genomic_DNA"/>
</dbReference>
<protein>
    <submittedName>
        <fullName evidence="1">Uncharacterized protein</fullName>
    </submittedName>
</protein>
<accession>A0A8J2Q292</accession>
<keyword evidence="2" id="KW-1185">Reference proteome</keyword>
<proteinExistence type="predicted"/>
<comment type="caution">
    <text evidence="1">The sequence shown here is derived from an EMBL/GenBank/DDBJ whole genome shotgun (WGS) entry which is preliminary data.</text>
</comment>
<sequence length="256" mass="28953">MLDEKLTEWCMKIRKKLLSLVIISERRNLLNTVIRIKNWMKLDENVEASIIIDLERYDKKDNDNICVQIGDSGTVAKDSVTISKELAIDNEALASEYSVAFSSTNVRNEIVIVQENDEMKSMDSFCQAVDQEDAKNIFVADTNFTPYTFGQMGGMLESGDVRSGNPTSFSASMQTKYNNGFTEVISQRETYGIQFADHVSEVDVQIDARSQAKITLISEENVDEMVICAEPIMLIRNKNSISERLKNAFKTIRLMS</sequence>
<gene>
    <name evidence="1" type="ORF">CJOHNSTONI_LOCUS7293</name>
</gene>
<dbReference type="Proteomes" id="UP000746747">
    <property type="component" value="Unassembled WGS sequence"/>
</dbReference>
<organism evidence="1 2">
    <name type="scientific">Cercopithifilaria johnstoni</name>
    <dbReference type="NCBI Taxonomy" id="2874296"/>
    <lineage>
        <taxon>Eukaryota</taxon>
        <taxon>Metazoa</taxon>
        <taxon>Ecdysozoa</taxon>
        <taxon>Nematoda</taxon>
        <taxon>Chromadorea</taxon>
        <taxon>Rhabditida</taxon>
        <taxon>Spirurina</taxon>
        <taxon>Spiruromorpha</taxon>
        <taxon>Filarioidea</taxon>
        <taxon>Onchocercidae</taxon>
        <taxon>Cercopithifilaria</taxon>
    </lineage>
</organism>